<evidence type="ECO:0000256" key="1">
    <source>
        <dbReference type="ARBA" id="ARBA00022737"/>
    </source>
</evidence>
<comment type="caution">
    <text evidence="3">The sequence shown here is derived from an EMBL/GenBank/DDBJ whole genome shotgun (WGS) entry which is preliminary data.</text>
</comment>
<dbReference type="Pfam" id="PF01535">
    <property type="entry name" value="PPR"/>
    <property type="match status" value="2"/>
</dbReference>
<accession>A0A328D408</accession>
<dbReference type="PANTHER" id="PTHR45613:SF207">
    <property type="entry name" value="OS08G0300700 PROTEIN"/>
    <property type="match status" value="1"/>
</dbReference>
<evidence type="ECO:0000313" key="4">
    <source>
        <dbReference type="Proteomes" id="UP000249390"/>
    </source>
</evidence>
<dbReference type="Pfam" id="PF12854">
    <property type="entry name" value="PPR_1"/>
    <property type="match status" value="1"/>
</dbReference>
<feature type="repeat" description="PPR" evidence="2">
    <location>
        <begin position="163"/>
        <end position="197"/>
    </location>
</feature>
<dbReference type="EMBL" id="NQVE01000200">
    <property type="protein sequence ID" value="RAL39248.1"/>
    <property type="molecule type" value="Genomic_DNA"/>
</dbReference>
<feature type="repeat" description="PPR" evidence="2">
    <location>
        <begin position="407"/>
        <end position="441"/>
    </location>
</feature>
<reference evidence="3 4" key="1">
    <citation type="submission" date="2018-06" db="EMBL/GenBank/DDBJ databases">
        <title>The Genome of Cuscuta australis (Dodder) Provides Insight into the Evolution of Plant Parasitism.</title>
        <authorList>
            <person name="Liu H."/>
        </authorList>
    </citation>
    <scope>NUCLEOTIDE SEQUENCE [LARGE SCALE GENOMIC DNA]</scope>
    <source>
        <strain evidence="4">cv. Yunnan</strain>
        <tissue evidence="3">Vines</tissue>
    </source>
</reference>
<dbReference type="InterPro" id="IPR002885">
    <property type="entry name" value="PPR_rpt"/>
</dbReference>
<sequence length="580" mass="66013">MNLQMLVSSESHFLVRVLNGTFQILDSIKDRIGLVVSDFFSSIPSSELLNARFVCRNGGIMQSAICHKPKTKDSLSERNELPPNPDGDMGAVFNVLDSMLKDMLDRLKSMREETIRTCVGFDSISKKNLHIDEQFIRELCMEGKVGTAFSLCSKVMHKYGTPSIYTHNYLINGLCETGNLDKALWIVEEMKCRGPSPSCATYNALIKGYILMNNIDKALEIFSTMDSNGITPNRVSCNILVDALCKKGFIRQSKKLLKMILGDKHDDPSLITSTIIMDGCFKHGDSSQALATWERLRSIPIDRITYNVIINGYCLKRDKIMALSYTCQMLKTGFMPDIFSYNMLIGLLSKERQMDEACYIFSVMTRMGVRPDRITYKIIIQGLCMSGDVAKANYFLCCMLENSIIPEPLIWNVIIHGYGKLGNVHRAEDVRSQMVASGVLPNVFTYNALIYTHINDQNFIKAYSMKREMLLHGVFPDAVTFNMLIGAACSVGDIDFALRLHGDMLRMGCEPDAITYTELLRYCCISYKMKEADWLFDRIRSSGIRLDHVPFLLLMKRYWGMRELDKVYVLYQEWLMIKDI</sequence>
<feature type="repeat" description="PPR" evidence="2">
    <location>
        <begin position="477"/>
        <end position="511"/>
    </location>
</feature>
<dbReference type="SUPFAM" id="SSF81901">
    <property type="entry name" value="HCP-like"/>
    <property type="match status" value="1"/>
</dbReference>
<feature type="repeat" description="PPR" evidence="2">
    <location>
        <begin position="442"/>
        <end position="476"/>
    </location>
</feature>
<gene>
    <name evidence="3" type="ORF">DM860_002781</name>
</gene>
<evidence type="ECO:0000256" key="2">
    <source>
        <dbReference type="PROSITE-ProRule" id="PRU00708"/>
    </source>
</evidence>
<dbReference type="Proteomes" id="UP000249390">
    <property type="component" value="Unassembled WGS sequence"/>
</dbReference>
<keyword evidence="4" id="KW-1185">Reference proteome</keyword>
<feature type="repeat" description="PPR" evidence="2">
    <location>
        <begin position="512"/>
        <end position="546"/>
    </location>
</feature>
<protein>
    <recommendedName>
        <fullName evidence="5">Pentacotripeptide-repeat region of PRORP domain-containing protein</fullName>
    </recommendedName>
</protein>
<feature type="repeat" description="PPR" evidence="2">
    <location>
        <begin position="302"/>
        <end position="336"/>
    </location>
</feature>
<dbReference type="InterPro" id="IPR011990">
    <property type="entry name" value="TPR-like_helical_dom_sf"/>
</dbReference>
<feature type="repeat" description="PPR" evidence="2">
    <location>
        <begin position="372"/>
        <end position="406"/>
    </location>
</feature>
<dbReference type="NCBIfam" id="TIGR00756">
    <property type="entry name" value="PPR"/>
    <property type="match status" value="7"/>
</dbReference>
<dbReference type="Gene3D" id="1.25.40.10">
    <property type="entry name" value="Tetratricopeptide repeat domain"/>
    <property type="match status" value="4"/>
</dbReference>
<name>A0A328D408_9ASTE</name>
<evidence type="ECO:0000313" key="3">
    <source>
        <dbReference type="EMBL" id="RAL39248.1"/>
    </source>
</evidence>
<dbReference type="PROSITE" id="PS51375">
    <property type="entry name" value="PPR"/>
    <property type="match status" value="9"/>
</dbReference>
<dbReference type="AlphaFoldDB" id="A0A328D408"/>
<feature type="repeat" description="PPR" evidence="2">
    <location>
        <begin position="337"/>
        <end position="371"/>
    </location>
</feature>
<dbReference type="Pfam" id="PF13041">
    <property type="entry name" value="PPR_2"/>
    <property type="match status" value="4"/>
</dbReference>
<organism evidence="3 4">
    <name type="scientific">Cuscuta australis</name>
    <dbReference type="NCBI Taxonomy" id="267555"/>
    <lineage>
        <taxon>Eukaryota</taxon>
        <taxon>Viridiplantae</taxon>
        <taxon>Streptophyta</taxon>
        <taxon>Embryophyta</taxon>
        <taxon>Tracheophyta</taxon>
        <taxon>Spermatophyta</taxon>
        <taxon>Magnoliopsida</taxon>
        <taxon>eudicotyledons</taxon>
        <taxon>Gunneridae</taxon>
        <taxon>Pentapetalae</taxon>
        <taxon>asterids</taxon>
        <taxon>lamiids</taxon>
        <taxon>Solanales</taxon>
        <taxon>Convolvulaceae</taxon>
        <taxon>Cuscuteae</taxon>
        <taxon>Cuscuta</taxon>
        <taxon>Cuscuta subgen. Grammica</taxon>
        <taxon>Cuscuta sect. Cleistogrammica</taxon>
    </lineage>
</organism>
<keyword evidence="1" id="KW-0677">Repeat</keyword>
<dbReference type="PANTHER" id="PTHR45613">
    <property type="entry name" value="PENTATRICOPEPTIDE REPEAT-CONTAINING PROTEIN"/>
    <property type="match status" value="1"/>
</dbReference>
<proteinExistence type="predicted"/>
<feature type="repeat" description="PPR" evidence="2">
    <location>
        <begin position="198"/>
        <end position="232"/>
    </location>
</feature>
<evidence type="ECO:0008006" key="5">
    <source>
        <dbReference type="Google" id="ProtNLM"/>
    </source>
</evidence>